<protein>
    <submittedName>
        <fullName evidence="2">Uncharacterized protein</fullName>
    </submittedName>
</protein>
<name>A0AAW0HR82_MYOGA</name>
<dbReference type="EMBL" id="JBBHLL010000370">
    <property type="protein sequence ID" value="KAK7804620.1"/>
    <property type="molecule type" value="Genomic_DNA"/>
</dbReference>
<accession>A0AAW0HR82</accession>
<feature type="region of interest" description="Disordered" evidence="1">
    <location>
        <begin position="1"/>
        <end position="22"/>
    </location>
</feature>
<feature type="region of interest" description="Disordered" evidence="1">
    <location>
        <begin position="68"/>
        <end position="89"/>
    </location>
</feature>
<dbReference type="Proteomes" id="UP001488838">
    <property type="component" value="Unassembled WGS sequence"/>
</dbReference>
<keyword evidence="3" id="KW-1185">Reference proteome</keyword>
<comment type="caution">
    <text evidence="2">The sequence shown here is derived from an EMBL/GenBank/DDBJ whole genome shotgun (WGS) entry which is preliminary data.</text>
</comment>
<dbReference type="AlphaFoldDB" id="A0AAW0HR82"/>
<evidence type="ECO:0000256" key="1">
    <source>
        <dbReference type="SAM" id="MobiDB-lite"/>
    </source>
</evidence>
<organism evidence="2 3">
    <name type="scientific">Myodes glareolus</name>
    <name type="common">Bank vole</name>
    <name type="synonym">Clethrionomys glareolus</name>
    <dbReference type="NCBI Taxonomy" id="447135"/>
    <lineage>
        <taxon>Eukaryota</taxon>
        <taxon>Metazoa</taxon>
        <taxon>Chordata</taxon>
        <taxon>Craniata</taxon>
        <taxon>Vertebrata</taxon>
        <taxon>Euteleostomi</taxon>
        <taxon>Mammalia</taxon>
        <taxon>Eutheria</taxon>
        <taxon>Euarchontoglires</taxon>
        <taxon>Glires</taxon>
        <taxon>Rodentia</taxon>
        <taxon>Myomorpha</taxon>
        <taxon>Muroidea</taxon>
        <taxon>Cricetidae</taxon>
        <taxon>Arvicolinae</taxon>
        <taxon>Myodes</taxon>
    </lineage>
</organism>
<sequence length="142" mass="14684">GPALSARSPARPLIPAPSSTPRSCGGARALLIPCLPALRSGSVERSLCGGWRGRLRWGPPLLALRSGRSGGAMPAPRFPASGSPGDRSPTAGLRLVRLGARWPERGEALVVSGEARAATSVVMEIVVHQDSCMVFTQPATTP</sequence>
<reference evidence="2 3" key="1">
    <citation type="journal article" date="2023" name="bioRxiv">
        <title>Conserved and derived expression patterns and positive selection on dental genes reveal complex evolutionary context of ever-growing rodent molars.</title>
        <authorList>
            <person name="Calamari Z.T."/>
            <person name="Song A."/>
            <person name="Cohen E."/>
            <person name="Akter M."/>
            <person name="Roy R.D."/>
            <person name="Hallikas O."/>
            <person name="Christensen M.M."/>
            <person name="Li P."/>
            <person name="Marangoni P."/>
            <person name="Jernvall J."/>
            <person name="Klein O.D."/>
        </authorList>
    </citation>
    <scope>NUCLEOTIDE SEQUENCE [LARGE SCALE GENOMIC DNA]</scope>
    <source>
        <strain evidence="2">V071</strain>
    </source>
</reference>
<feature type="non-terminal residue" evidence="2">
    <location>
        <position position="1"/>
    </location>
</feature>
<proteinExistence type="predicted"/>
<evidence type="ECO:0000313" key="3">
    <source>
        <dbReference type="Proteomes" id="UP001488838"/>
    </source>
</evidence>
<gene>
    <name evidence="2" type="ORF">U0070_003791</name>
</gene>
<evidence type="ECO:0000313" key="2">
    <source>
        <dbReference type="EMBL" id="KAK7804620.1"/>
    </source>
</evidence>